<keyword evidence="5" id="KW-0472">Membrane</keyword>
<dbReference type="VEuPathDB" id="FungiDB:SeMB42_g07606"/>
<dbReference type="STRING" id="286115.A0A507C0B1"/>
<accession>A0A507C0B1</accession>
<protein>
    <submittedName>
        <fullName evidence="8">Uncharacterized protein</fullName>
    </submittedName>
</protein>
<evidence type="ECO:0000256" key="3">
    <source>
        <dbReference type="ARBA" id="ARBA00022692"/>
    </source>
</evidence>
<dbReference type="PANTHER" id="PTHR11266">
    <property type="entry name" value="PEROXISOMAL MEMBRANE PROTEIN 2, PXMP2 MPV17"/>
    <property type="match status" value="1"/>
</dbReference>
<comment type="caution">
    <text evidence="8">The sequence shown here is derived from an EMBL/GenBank/DDBJ whole genome shotgun (WGS) entry which is preliminary data.</text>
</comment>
<dbReference type="Proteomes" id="UP000317494">
    <property type="component" value="Unassembled WGS sequence"/>
</dbReference>
<evidence type="ECO:0000313" key="8">
    <source>
        <dbReference type="EMBL" id="TPX32489.1"/>
    </source>
</evidence>
<sequence length="214" mass="24016">MATASALWGAGDVLSQVLTHRTRDGSHASSSASHASAFRIDGARTCSMVLFGFCFAGPAYTYWYRFLDRHVVVWMRRGLARHTAARNVSQIGLAWRVAAVKVALDDLVFEPVYLPTFFAATTLLAGQPPRAAVEQIRAEFWSTYIIDLVLWTPIQLINFRWIPVLYQPVLVNGVNIGWNAFLSYVSHRSDSQLPSHPQSETHPHPQQELQKDHS</sequence>
<dbReference type="GO" id="GO:0005737">
    <property type="term" value="C:cytoplasm"/>
    <property type="evidence" value="ECO:0007669"/>
    <property type="project" value="TreeGrafter"/>
</dbReference>
<organism evidence="8 9">
    <name type="scientific">Synchytrium endobioticum</name>
    <dbReference type="NCBI Taxonomy" id="286115"/>
    <lineage>
        <taxon>Eukaryota</taxon>
        <taxon>Fungi</taxon>
        <taxon>Fungi incertae sedis</taxon>
        <taxon>Chytridiomycota</taxon>
        <taxon>Chytridiomycota incertae sedis</taxon>
        <taxon>Chytridiomycetes</taxon>
        <taxon>Synchytriales</taxon>
        <taxon>Synchytriaceae</taxon>
        <taxon>Synchytrium</taxon>
    </lineage>
</organism>
<reference evidence="8 9" key="1">
    <citation type="journal article" date="2019" name="Sci. Rep.">
        <title>Comparative genomics of chytrid fungi reveal insights into the obligate biotrophic and pathogenic lifestyle of Synchytrium endobioticum.</title>
        <authorList>
            <person name="van de Vossenberg B.T.L.H."/>
            <person name="Warris S."/>
            <person name="Nguyen H.D.T."/>
            <person name="van Gent-Pelzer M.P.E."/>
            <person name="Joly D.L."/>
            <person name="van de Geest H.C."/>
            <person name="Bonants P.J.M."/>
            <person name="Smith D.S."/>
            <person name="Levesque C.A."/>
            <person name="van der Lee T.A.J."/>
        </authorList>
    </citation>
    <scope>NUCLEOTIDE SEQUENCE [LARGE SCALE GENOMIC DNA]</scope>
    <source>
        <strain evidence="8 9">MB42</strain>
    </source>
</reference>
<feature type="compositionally biased region" description="Basic and acidic residues" evidence="7">
    <location>
        <begin position="199"/>
        <end position="214"/>
    </location>
</feature>
<evidence type="ECO:0000256" key="7">
    <source>
        <dbReference type="SAM" id="MobiDB-lite"/>
    </source>
</evidence>
<feature type="region of interest" description="Disordered" evidence="7">
    <location>
        <begin position="191"/>
        <end position="214"/>
    </location>
</feature>
<evidence type="ECO:0000256" key="2">
    <source>
        <dbReference type="ARBA" id="ARBA00006824"/>
    </source>
</evidence>
<dbReference type="InterPro" id="IPR007248">
    <property type="entry name" value="Mpv17_PMP22"/>
</dbReference>
<dbReference type="GO" id="GO:0016020">
    <property type="term" value="C:membrane"/>
    <property type="evidence" value="ECO:0007669"/>
    <property type="project" value="UniProtKB-SubCell"/>
</dbReference>
<evidence type="ECO:0000256" key="4">
    <source>
        <dbReference type="ARBA" id="ARBA00022989"/>
    </source>
</evidence>
<comment type="subcellular location">
    <subcellularLocation>
        <location evidence="1">Membrane</location>
        <topology evidence="1">Multi-pass membrane protein</topology>
    </subcellularLocation>
</comment>
<proteinExistence type="inferred from homology"/>
<dbReference type="EMBL" id="QEAN01000567">
    <property type="protein sequence ID" value="TPX32489.1"/>
    <property type="molecule type" value="Genomic_DNA"/>
</dbReference>
<dbReference type="Pfam" id="PF04117">
    <property type="entry name" value="Mpv17_PMP22"/>
    <property type="match status" value="1"/>
</dbReference>
<gene>
    <name evidence="8" type="ORF">SeMB42_g07606</name>
</gene>
<dbReference type="AlphaFoldDB" id="A0A507C0B1"/>
<keyword evidence="9" id="KW-1185">Reference proteome</keyword>
<evidence type="ECO:0000256" key="1">
    <source>
        <dbReference type="ARBA" id="ARBA00004141"/>
    </source>
</evidence>
<evidence type="ECO:0000256" key="6">
    <source>
        <dbReference type="RuleBase" id="RU363053"/>
    </source>
</evidence>
<keyword evidence="3" id="KW-0812">Transmembrane</keyword>
<evidence type="ECO:0000313" key="9">
    <source>
        <dbReference type="Proteomes" id="UP000317494"/>
    </source>
</evidence>
<name>A0A507C0B1_9FUNG</name>
<keyword evidence="4" id="KW-1133">Transmembrane helix</keyword>
<evidence type="ECO:0000256" key="5">
    <source>
        <dbReference type="ARBA" id="ARBA00023136"/>
    </source>
</evidence>
<comment type="similarity">
    <text evidence="2 6">Belongs to the peroxisomal membrane protein PXMP2/4 family.</text>
</comment>